<dbReference type="RefSeq" id="WP_128211702.1">
    <property type="nucleotide sequence ID" value="NZ_CP025746.1"/>
</dbReference>
<gene>
    <name evidence="3" type="ORF">C1I91_05025</name>
</gene>
<name>A0A3R5QRY5_9CLOT</name>
<sequence>MSNTKKLISLLLVICFSVSSMQIPVYAKDNKSNSGNVEKNTNASVVKNQKSKKITKELTNERTENSKKFQKEDGSFEVDQYNSAIHYQDGGQWKDIDNTLEESKDKDDDGNNVLENKQNNIKVKISKNSSSKKLVQMKKR</sequence>
<feature type="compositionally biased region" description="Basic and acidic residues" evidence="1">
    <location>
        <begin position="54"/>
        <end position="73"/>
    </location>
</feature>
<dbReference type="OrthoDB" id="9771173at2"/>
<evidence type="ECO:0000256" key="2">
    <source>
        <dbReference type="SAM" id="SignalP"/>
    </source>
</evidence>
<organism evidence="3 4">
    <name type="scientific">Clostridium manihotivorum</name>
    <dbReference type="NCBI Taxonomy" id="2320868"/>
    <lineage>
        <taxon>Bacteria</taxon>
        <taxon>Bacillati</taxon>
        <taxon>Bacillota</taxon>
        <taxon>Clostridia</taxon>
        <taxon>Eubacteriales</taxon>
        <taxon>Clostridiaceae</taxon>
        <taxon>Clostridium</taxon>
    </lineage>
</organism>
<dbReference type="AlphaFoldDB" id="A0A3R5QRY5"/>
<accession>A0A3R5QRY5</accession>
<evidence type="ECO:0000256" key="1">
    <source>
        <dbReference type="SAM" id="MobiDB-lite"/>
    </source>
</evidence>
<evidence type="ECO:0000313" key="3">
    <source>
        <dbReference type="EMBL" id="QAA31077.1"/>
    </source>
</evidence>
<reference evidence="3 4" key="1">
    <citation type="submission" date="2018-01" db="EMBL/GenBank/DDBJ databases">
        <title>Genome Sequencing and Assembly of Anaerobacter polyendosporus strain CT4.</title>
        <authorList>
            <person name="Tachaapaikoon C."/>
            <person name="Sutheeworapong S."/>
            <person name="Jenjaroenpun P."/>
            <person name="Wongsurawat T."/>
            <person name="Nookeaw I."/>
            <person name="Cheawchanlertfa P."/>
            <person name="Kosugi A."/>
            <person name="Cheevadhanarak S."/>
            <person name="Ratanakhanokchai K."/>
        </authorList>
    </citation>
    <scope>NUCLEOTIDE SEQUENCE [LARGE SCALE GENOMIC DNA]</scope>
    <source>
        <strain evidence="3 4">CT4</strain>
    </source>
</reference>
<feature type="signal peptide" evidence="2">
    <location>
        <begin position="1"/>
        <end position="27"/>
    </location>
</feature>
<dbReference type="Proteomes" id="UP000286268">
    <property type="component" value="Chromosome"/>
</dbReference>
<dbReference type="EMBL" id="CP025746">
    <property type="protein sequence ID" value="QAA31077.1"/>
    <property type="molecule type" value="Genomic_DNA"/>
</dbReference>
<keyword evidence="2" id="KW-0732">Signal</keyword>
<dbReference type="KEGG" id="cmah:C1I91_05025"/>
<evidence type="ECO:0000313" key="4">
    <source>
        <dbReference type="Proteomes" id="UP000286268"/>
    </source>
</evidence>
<feature type="chain" id="PRO_5018751177" evidence="2">
    <location>
        <begin position="28"/>
        <end position="140"/>
    </location>
</feature>
<feature type="region of interest" description="Disordered" evidence="1">
    <location>
        <begin position="101"/>
        <end position="140"/>
    </location>
</feature>
<feature type="compositionally biased region" description="Polar residues" evidence="1">
    <location>
        <begin position="32"/>
        <end position="48"/>
    </location>
</feature>
<feature type="compositionally biased region" description="Low complexity" evidence="1">
    <location>
        <begin position="116"/>
        <end position="133"/>
    </location>
</feature>
<protein>
    <submittedName>
        <fullName evidence="3">Uncharacterized protein</fullName>
    </submittedName>
</protein>
<proteinExistence type="predicted"/>
<keyword evidence="4" id="KW-1185">Reference proteome</keyword>
<feature type="region of interest" description="Disordered" evidence="1">
    <location>
        <begin position="30"/>
        <end position="73"/>
    </location>
</feature>